<dbReference type="AlphaFoldDB" id="A0A7J6N176"/>
<evidence type="ECO:0000313" key="7">
    <source>
        <dbReference type="Proteomes" id="UP000574390"/>
    </source>
</evidence>
<dbReference type="EMBL" id="JABANM010038288">
    <property type="protein sequence ID" value="KAF4677347.1"/>
    <property type="molecule type" value="Genomic_DNA"/>
</dbReference>
<sequence length="373" mass="40541">MPTKSTEPDWGRTTDPYKGPQDFGGTKANAKESTPGSPSEDASTPGTPTRLTSVDEFECGQLFLAGTSEDFEGHLLFKTKTDYSFAGHITRAFSESPVRIEVDLNRSSYIRVVANTKLFKGDLIWVCRTLQPSGGGSDSDTSAVSTPVYPKRKVNSVKRKLSDRSGGSSRSSDKKRQTVGNRGGSSSSTYKDNKKAMRVSRKLKLSNVEVKTAKRSLGDRERAQVTPVKASLDVTKLGPVVDMNLSAKKRARHSGKKAMSSAVARRQGKAGGPISKKEKKASVGAPATVSKDSGVSVRDDKQGASKSVPSRKPRSSRPKTAEDDHIPRELEDFMVGDDEVEEIDLDDDEEYVDVLVRSPLHSECVEFVRIPSI</sequence>
<feature type="compositionally biased region" description="Polar residues" evidence="1">
    <location>
        <begin position="178"/>
        <end position="190"/>
    </location>
</feature>
<feature type="compositionally biased region" description="Basic and acidic residues" evidence="1">
    <location>
        <begin position="319"/>
        <end position="331"/>
    </location>
</feature>
<gene>
    <name evidence="3" type="ORF">FOZ60_013282</name>
    <name evidence="2" type="ORF">FOZ62_013160</name>
    <name evidence="4" type="ORF">FOZ63_018961</name>
</gene>
<accession>A0A7J6N176</accession>
<comment type="caution">
    <text evidence="2">The sequence shown here is derived from an EMBL/GenBank/DDBJ whole genome shotgun (WGS) entry which is preliminary data.</text>
</comment>
<dbReference type="Proteomes" id="UP000541610">
    <property type="component" value="Unassembled WGS sequence"/>
</dbReference>
<organism evidence="2 7">
    <name type="scientific">Perkinsus olseni</name>
    <name type="common">Perkinsus atlanticus</name>
    <dbReference type="NCBI Taxonomy" id="32597"/>
    <lineage>
        <taxon>Eukaryota</taxon>
        <taxon>Sar</taxon>
        <taxon>Alveolata</taxon>
        <taxon>Perkinsozoa</taxon>
        <taxon>Perkinsea</taxon>
        <taxon>Perkinsida</taxon>
        <taxon>Perkinsidae</taxon>
        <taxon>Perkinsus</taxon>
    </lineage>
</organism>
<evidence type="ECO:0000313" key="6">
    <source>
        <dbReference type="Proteomes" id="UP000553632"/>
    </source>
</evidence>
<feature type="compositionally biased region" description="Polar residues" evidence="1">
    <location>
        <begin position="31"/>
        <end position="51"/>
    </location>
</feature>
<dbReference type="Proteomes" id="UP000553632">
    <property type="component" value="Unassembled WGS sequence"/>
</dbReference>
<feature type="region of interest" description="Disordered" evidence="1">
    <location>
        <begin position="247"/>
        <end position="335"/>
    </location>
</feature>
<evidence type="ECO:0000313" key="5">
    <source>
        <dbReference type="Proteomes" id="UP000541610"/>
    </source>
</evidence>
<reference evidence="5 6" key="1">
    <citation type="submission" date="2020-04" db="EMBL/GenBank/DDBJ databases">
        <title>Perkinsus olseni comparative genomics.</title>
        <authorList>
            <person name="Bogema D.R."/>
        </authorList>
    </citation>
    <scope>NUCLEOTIDE SEQUENCE [LARGE SCALE GENOMIC DNA]</scope>
    <source>
        <strain evidence="3">00978-12</strain>
        <strain evidence="2">ATCC PRA-205</strain>
        <strain evidence="4 6">ATCC PRA-207</strain>
    </source>
</reference>
<evidence type="ECO:0000313" key="4">
    <source>
        <dbReference type="EMBL" id="KAF4726375.1"/>
    </source>
</evidence>
<feature type="compositionally biased region" description="Basic and acidic residues" evidence="1">
    <location>
        <begin position="1"/>
        <end position="12"/>
    </location>
</feature>
<keyword evidence="6" id="KW-1185">Reference proteome</keyword>
<feature type="region of interest" description="Disordered" evidence="1">
    <location>
        <begin position="133"/>
        <end position="203"/>
    </location>
</feature>
<proteinExistence type="predicted"/>
<dbReference type="OrthoDB" id="10490762at2759"/>
<evidence type="ECO:0000256" key="1">
    <source>
        <dbReference type="SAM" id="MobiDB-lite"/>
    </source>
</evidence>
<feature type="compositionally biased region" description="Basic residues" evidence="1">
    <location>
        <begin position="247"/>
        <end position="256"/>
    </location>
</feature>
<protein>
    <submittedName>
        <fullName evidence="2">Uncharacterized protein</fullName>
    </submittedName>
</protein>
<name>A0A7J6N176_PEROL</name>
<feature type="compositionally biased region" description="Basic residues" evidence="1">
    <location>
        <begin position="150"/>
        <end position="161"/>
    </location>
</feature>
<dbReference type="EMBL" id="JABANP010000598">
    <property type="protein sequence ID" value="KAF4680531.1"/>
    <property type="molecule type" value="Genomic_DNA"/>
</dbReference>
<evidence type="ECO:0000313" key="3">
    <source>
        <dbReference type="EMBL" id="KAF4680531.1"/>
    </source>
</evidence>
<dbReference type="EMBL" id="JABANO010021707">
    <property type="protein sequence ID" value="KAF4726375.1"/>
    <property type="molecule type" value="Genomic_DNA"/>
</dbReference>
<dbReference type="Proteomes" id="UP000574390">
    <property type="component" value="Unassembled WGS sequence"/>
</dbReference>
<feature type="region of interest" description="Disordered" evidence="1">
    <location>
        <begin position="1"/>
        <end position="51"/>
    </location>
</feature>
<evidence type="ECO:0000313" key="2">
    <source>
        <dbReference type="EMBL" id="KAF4677347.1"/>
    </source>
</evidence>